<evidence type="ECO:0000313" key="1">
    <source>
        <dbReference type="EMBL" id="MBC9177743.1"/>
    </source>
</evidence>
<accession>A0ABR7R7N4</accession>
<gene>
    <name evidence="1" type="ORF">IBL25_12415</name>
</gene>
<dbReference type="RefSeq" id="WP_187778868.1">
    <property type="nucleotide sequence ID" value="NZ_JACTUZ010000048.1"/>
</dbReference>
<reference evidence="1 2" key="1">
    <citation type="journal article" date="2009" name="Int. J. Syst. Evol. Microbiol.">
        <title>Transfer of Teichococcus ludipueritiae and Muricoccus roseus to the genus Roseomonas, as Roseomonas ludipueritiae comb. nov. and Roseomonas rosea comb. nov., respectively, and emended description of the genus Roseomonas.</title>
        <authorList>
            <person name="Sanchez-Porro C."/>
            <person name="Gallego V."/>
            <person name="Busse H.J."/>
            <person name="Kampfer P."/>
            <person name="Ventosa A."/>
        </authorList>
    </citation>
    <scope>NUCLEOTIDE SEQUENCE [LARGE SCALE GENOMIC DNA]</scope>
    <source>
        <strain evidence="1 2">DSM 14915</strain>
    </source>
</reference>
<name>A0ABR7R7N4_9PROT</name>
<keyword evidence="2" id="KW-1185">Reference proteome</keyword>
<dbReference type="Pfam" id="PF04796">
    <property type="entry name" value="RepA_C"/>
    <property type="match status" value="1"/>
</dbReference>
<protein>
    <submittedName>
        <fullName evidence="1">Pirin</fullName>
    </submittedName>
</protein>
<comment type="caution">
    <text evidence="1">The sequence shown here is derived from an EMBL/GenBank/DDBJ whole genome shotgun (WGS) entry which is preliminary data.</text>
</comment>
<dbReference type="Proteomes" id="UP000603940">
    <property type="component" value="Unassembled WGS sequence"/>
</dbReference>
<dbReference type="InterPro" id="IPR006881">
    <property type="entry name" value="RepA_C"/>
</dbReference>
<sequence>MGDVHSRIAKHGIEGARAMAATKGERQVVDAAAAIMAEEESRLGITHAGFAMTSLPHKRIEEPVWRRSASQTTLLVASGHDEQGKPIGVPYGSIARLILLYLQTEAIRTGCAEVELGRSMNAWLSRMSIPVGGRTYQLVAEQARRISACRLTFYFDRPGARQFENGAFVAGGISLAGLSDPEQANLWQEKVRLDEGFLRSLREHPVPVREEAIRVIGTRSMAIDIYIWLAYRLHSLTRPTPISWLSLHTQFGGGFKHVRQMKPTFTEALNLAVAVYPEARVEIDGDGMVLHPSRPAIPKLGLS</sequence>
<evidence type="ECO:0000313" key="2">
    <source>
        <dbReference type="Proteomes" id="UP000603940"/>
    </source>
</evidence>
<proteinExistence type="predicted"/>
<dbReference type="EMBL" id="JACTUZ010000048">
    <property type="protein sequence ID" value="MBC9177743.1"/>
    <property type="molecule type" value="Genomic_DNA"/>
</dbReference>
<organism evidence="1 2">
    <name type="scientific">Pseudoroseomonas ludipueritiae</name>
    <dbReference type="NCBI Taxonomy" id="198093"/>
    <lineage>
        <taxon>Bacteria</taxon>
        <taxon>Pseudomonadati</taxon>
        <taxon>Pseudomonadota</taxon>
        <taxon>Alphaproteobacteria</taxon>
        <taxon>Acetobacterales</taxon>
        <taxon>Acetobacteraceae</taxon>
        <taxon>Pseudoroseomonas</taxon>
    </lineage>
</organism>